<dbReference type="PANTHER" id="PTHR38040:SF1">
    <property type="entry name" value="UBIQUINONE BIOSYNTHESIS ACCESSORY FACTOR UBIK"/>
    <property type="match status" value="1"/>
</dbReference>
<reference evidence="2 3" key="1">
    <citation type="submission" date="2023-02" db="EMBL/GenBank/DDBJ databases">
        <title>Genome Sequence of L. cardiaca H63T.</title>
        <authorList>
            <person name="Lopez A.E."/>
            <person name="Cianciotto N.P."/>
        </authorList>
    </citation>
    <scope>NUCLEOTIDE SEQUENCE [LARGE SCALE GENOMIC DNA]</scope>
    <source>
        <strain evidence="2 3">H63</strain>
    </source>
</reference>
<evidence type="ECO:0000313" key="3">
    <source>
        <dbReference type="Proteomes" id="UP001222087"/>
    </source>
</evidence>
<dbReference type="HAMAP" id="MF_02216">
    <property type="entry name" value="UbiK"/>
    <property type="match status" value="1"/>
</dbReference>
<comment type="function">
    <text evidence="1">Required for efficient ubiquinone (coenzyme Q) biosynthesis. UbiK is probably an accessory factor of Ubi enzymes and facilitates ubiquinone biosynthesis by acting as an assembly factor, a targeting factor, or both.</text>
</comment>
<comment type="subcellular location">
    <subcellularLocation>
        <location evidence="1">Cytoplasm</location>
    </subcellularLocation>
</comment>
<dbReference type="Proteomes" id="UP001222087">
    <property type="component" value="Chromosome"/>
</dbReference>
<evidence type="ECO:0000313" key="2">
    <source>
        <dbReference type="EMBL" id="WED43608.1"/>
    </source>
</evidence>
<gene>
    <name evidence="1" type="primary">ubiK</name>
    <name evidence="2" type="ORF">PXX05_02195</name>
</gene>
<dbReference type="EMBL" id="CP119078">
    <property type="protein sequence ID" value="WED43608.1"/>
    <property type="molecule type" value="Genomic_DNA"/>
</dbReference>
<dbReference type="InterPro" id="IPR007475">
    <property type="entry name" value="UbiK"/>
</dbReference>
<organism evidence="2 3">
    <name type="scientific">Legionella cardiaca</name>
    <dbReference type="NCBI Taxonomy" id="1071983"/>
    <lineage>
        <taxon>Bacteria</taxon>
        <taxon>Pseudomonadati</taxon>
        <taxon>Pseudomonadota</taxon>
        <taxon>Gammaproteobacteria</taxon>
        <taxon>Legionellales</taxon>
        <taxon>Legionellaceae</taxon>
        <taxon>Legionella</taxon>
    </lineage>
</organism>
<accession>A0ABY8ASG5</accession>
<dbReference type="RefSeq" id="WP_275089419.1">
    <property type="nucleotide sequence ID" value="NZ_CP119078.1"/>
</dbReference>
<keyword evidence="3" id="KW-1185">Reference proteome</keyword>
<name>A0ABY8ASG5_9GAMM</name>
<dbReference type="NCBIfam" id="NF047835">
    <property type="entry name" value="UbiqAccUbiK"/>
    <property type="match status" value="1"/>
</dbReference>
<keyword evidence="1" id="KW-0831">Ubiquinone biosynthesis</keyword>
<sequence>MFDSKHLDDLAKKLFATLPTSLQNFEKDIQQKFKEVLQAAFARLDLVTREEFDVQAKVLIRTREKLDDLQIKIENLLAKNKDH</sequence>
<comment type="similarity">
    <text evidence="1">Belongs to the UbiK family.</text>
</comment>
<evidence type="ECO:0000256" key="1">
    <source>
        <dbReference type="HAMAP-Rule" id="MF_02216"/>
    </source>
</evidence>
<proteinExistence type="inferred from homology"/>
<dbReference type="Pfam" id="PF04380">
    <property type="entry name" value="BMFP"/>
    <property type="match status" value="1"/>
</dbReference>
<keyword evidence="1" id="KW-0963">Cytoplasm</keyword>
<protein>
    <recommendedName>
        <fullName evidence="1">Ubiquinone biosynthesis accessory factor UbiK</fullName>
    </recommendedName>
</protein>
<dbReference type="PANTHER" id="PTHR38040">
    <property type="entry name" value="UBIQUINONE BIOSYNTHESIS ACCESSORY FACTOR UBIK"/>
    <property type="match status" value="1"/>
</dbReference>
<comment type="pathway">
    <text evidence="1">Cofactor biosynthesis; ubiquinone biosynthesis.</text>
</comment>